<evidence type="ECO:0000256" key="3">
    <source>
        <dbReference type="ARBA" id="ARBA00023125"/>
    </source>
</evidence>
<evidence type="ECO:0000256" key="1">
    <source>
        <dbReference type="ARBA" id="ARBA00022553"/>
    </source>
</evidence>
<dbReference type="SMART" id="SM00862">
    <property type="entry name" value="Trans_reg_C"/>
    <property type="match status" value="1"/>
</dbReference>
<dbReference type="InterPro" id="IPR039420">
    <property type="entry name" value="WalR-like"/>
</dbReference>
<sequence length="232" mass="26872">MYTILLVEDDTSLGYLLTEYLSIKGFKMSWTKNAEEALQLLESYSYDLIILDVMLPDLTGFDLAKKIAATFNTIPFLFLTARSLKVDVLKGFALGAVDYLKKPIDEEELVVRINALLSRLSQNPSQEENAQEFKLGNYLLNARNMELIFEGKPTRLTSKECELLVFLAMQKNQLCSHKEILITLWGKNDYFNRKSLNVFISRLRKYLSQDDSLKIENIHRRGFILREWGLEK</sequence>
<evidence type="ECO:0000256" key="2">
    <source>
        <dbReference type="ARBA" id="ARBA00023012"/>
    </source>
</evidence>
<feature type="DNA-binding region" description="OmpR/PhoB-type" evidence="5">
    <location>
        <begin position="130"/>
        <end position="227"/>
    </location>
</feature>
<name>A0A4Q0PLQ8_9FLAO</name>
<dbReference type="Pfam" id="PF00486">
    <property type="entry name" value="Trans_reg_C"/>
    <property type="match status" value="1"/>
</dbReference>
<dbReference type="Proteomes" id="UP000290608">
    <property type="component" value="Unassembled WGS sequence"/>
</dbReference>
<evidence type="ECO:0000259" key="7">
    <source>
        <dbReference type="PROSITE" id="PS51755"/>
    </source>
</evidence>
<dbReference type="GO" id="GO:0000976">
    <property type="term" value="F:transcription cis-regulatory region binding"/>
    <property type="evidence" value="ECO:0007669"/>
    <property type="project" value="TreeGrafter"/>
</dbReference>
<keyword evidence="3 5" id="KW-0238">DNA-binding</keyword>
<feature type="domain" description="Response regulatory" evidence="6">
    <location>
        <begin position="3"/>
        <end position="117"/>
    </location>
</feature>
<feature type="modified residue" description="4-aspartylphosphate" evidence="4">
    <location>
        <position position="52"/>
    </location>
</feature>
<dbReference type="SMART" id="SM00448">
    <property type="entry name" value="REC"/>
    <property type="match status" value="1"/>
</dbReference>
<dbReference type="Pfam" id="PF00072">
    <property type="entry name" value="Response_reg"/>
    <property type="match status" value="1"/>
</dbReference>
<dbReference type="RefSeq" id="WP_073099071.1">
    <property type="nucleotide sequence ID" value="NZ_QOVL01000008.1"/>
</dbReference>
<accession>A0A4Q0PLQ8</accession>
<protein>
    <submittedName>
        <fullName evidence="8">DNA-binding response OmpR family regulator</fullName>
    </submittedName>
</protein>
<keyword evidence="1 4" id="KW-0597">Phosphoprotein</keyword>
<dbReference type="InterPro" id="IPR036388">
    <property type="entry name" value="WH-like_DNA-bd_sf"/>
</dbReference>
<dbReference type="GO" id="GO:0000156">
    <property type="term" value="F:phosphorelay response regulator activity"/>
    <property type="evidence" value="ECO:0007669"/>
    <property type="project" value="TreeGrafter"/>
</dbReference>
<dbReference type="AlphaFoldDB" id="A0A4Q0PLQ8"/>
<evidence type="ECO:0000256" key="5">
    <source>
        <dbReference type="PROSITE-ProRule" id="PRU01091"/>
    </source>
</evidence>
<dbReference type="GO" id="GO:0006355">
    <property type="term" value="P:regulation of DNA-templated transcription"/>
    <property type="evidence" value="ECO:0007669"/>
    <property type="project" value="InterPro"/>
</dbReference>
<reference evidence="8 9" key="1">
    <citation type="submission" date="2018-07" db="EMBL/GenBank/DDBJ databases">
        <title>Leeuwenhoekiella genomics.</title>
        <authorList>
            <person name="Tahon G."/>
            <person name="Willems A."/>
        </authorList>
    </citation>
    <scope>NUCLEOTIDE SEQUENCE [LARGE SCALE GENOMIC DNA]</scope>
    <source>
        <strain evidence="8 9">LMG 1345</strain>
    </source>
</reference>
<keyword evidence="2" id="KW-0902">Two-component regulatory system</keyword>
<evidence type="ECO:0000256" key="4">
    <source>
        <dbReference type="PROSITE-ProRule" id="PRU00169"/>
    </source>
</evidence>
<dbReference type="PROSITE" id="PS50110">
    <property type="entry name" value="RESPONSE_REGULATORY"/>
    <property type="match status" value="1"/>
</dbReference>
<proteinExistence type="predicted"/>
<gene>
    <name evidence="8" type="ORF">DSL99_2057</name>
</gene>
<dbReference type="PROSITE" id="PS51755">
    <property type="entry name" value="OMPR_PHOB"/>
    <property type="match status" value="1"/>
</dbReference>
<dbReference type="STRING" id="1122159.SAMN02745246_01979"/>
<organism evidence="8 9">
    <name type="scientific">Leeuwenhoekiella marinoflava</name>
    <dbReference type="NCBI Taxonomy" id="988"/>
    <lineage>
        <taxon>Bacteria</taxon>
        <taxon>Pseudomonadati</taxon>
        <taxon>Bacteroidota</taxon>
        <taxon>Flavobacteriia</taxon>
        <taxon>Flavobacteriales</taxon>
        <taxon>Flavobacteriaceae</taxon>
        <taxon>Leeuwenhoekiella</taxon>
    </lineage>
</organism>
<dbReference type="PANTHER" id="PTHR48111">
    <property type="entry name" value="REGULATOR OF RPOS"/>
    <property type="match status" value="1"/>
</dbReference>
<dbReference type="CDD" id="cd00383">
    <property type="entry name" value="trans_reg_C"/>
    <property type="match status" value="1"/>
</dbReference>
<dbReference type="CDD" id="cd17574">
    <property type="entry name" value="REC_OmpR"/>
    <property type="match status" value="1"/>
</dbReference>
<dbReference type="GO" id="GO:0032993">
    <property type="term" value="C:protein-DNA complex"/>
    <property type="evidence" value="ECO:0007669"/>
    <property type="project" value="TreeGrafter"/>
</dbReference>
<dbReference type="SUPFAM" id="SSF52172">
    <property type="entry name" value="CheY-like"/>
    <property type="match status" value="1"/>
</dbReference>
<evidence type="ECO:0000259" key="6">
    <source>
        <dbReference type="PROSITE" id="PS50110"/>
    </source>
</evidence>
<dbReference type="GO" id="GO:0005829">
    <property type="term" value="C:cytosol"/>
    <property type="evidence" value="ECO:0007669"/>
    <property type="project" value="TreeGrafter"/>
</dbReference>
<dbReference type="InterPro" id="IPR001867">
    <property type="entry name" value="OmpR/PhoB-type_DNA-bd"/>
</dbReference>
<dbReference type="EMBL" id="QOVL01000008">
    <property type="protein sequence ID" value="RXG29998.1"/>
    <property type="molecule type" value="Genomic_DNA"/>
</dbReference>
<evidence type="ECO:0000313" key="9">
    <source>
        <dbReference type="Proteomes" id="UP000290608"/>
    </source>
</evidence>
<dbReference type="Gene3D" id="3.40.50.2300">
    <property type="match status" value="1"/>
</dbReference>
<dbReference type="InterPro" id="IPR001789">
    <property type="entry name" value="Sig_transdc_resp-reg_receiver"/>
</dbReference>
<comment type="caution">
    <text evidence="8">The sequence shown here is derived from an EMBL/GenBank/DDBJ whole genome shotgun (WGS) entry which is preliminary data.</text>
</comment>
<evidence type="ECO:0000313" key="8">
    <source>
        <dbReference type="EMBL" id="RXG29998.1"/>
    </source>
</evidence>
<dbReference type="InterPro" id="IPR011006">
    <property type="entry name" value="CheY-like_superfamily"/>
</dbReference>
<feature type="domain" description="OmpR/PhoB-type" evidence="7">
    <location>
        <begin position="130"/>
        <end position="227"/>
    </location>
</feature>
<dbReference type="Gene3D" id="1.10.10.10">
    <property type="entry name" value="Winged helix-like DNA-binding domain superfamily/Winged helix DNA-binding domain"/>
    <property type="match status" value="1"/>
</dbReference>
<dbReference type="PANTHER" id="PTHR48111:SF40">
    <property type="entry name" value="PHOSPHATE REGULON TRANSCRIPTIONAL REGULATORY PROTEIN PHOB"/>
    <property type="match status" value="1"/>
</dbReference>